<keyword evidence="3" id="KW-0808">Transferase</keyword>
<dbReference type="SMART" id="SM00220">
    <property type="entry name" value="S_TKc"/>
    <property type="match status" value="1"/>
</dbReference>
<keyword evidence="4" id="KW-0547">Nucleotide-binding</keyword>
<dbReference type="SUPFAM" id="SSF56112">
    <property type="entry name" value="Protein kinase-like (PK-like)"/>
    <property type="match status" value="1"/>
</dbReference>
<evidence type="ECO:0000256" key="2">
    <source>
        <dbReference type="ARBA" id="ARBA00022527"/>
    </source>
</evidence>
<dbReference type="PROSITE" id="PS50011">
    <property type="entry name" value="PROTEIN_KINASE_DOM"/>
    <property type="match status" value="1"/>
</dbReference>
<accession>A0A9K3GPS8</accession>
<dbReference type="InterPro" id="IPR000719">
    <property type="entry name" value="Prot_kinase_dom"/>
</dbReference>
<dbReference type="GO" id="GO:0004674">
    <property type="term" value="F:protein serine/threonine kinase activity"/>
    <property type="evidence" value="ECO:0007669"/>
    <property type="project" value="UniProtKB-KW"/>
</dbReference>
<evidence type="ECO:0000256" key="6">
    <source>
        <dbReference type="ARBA" id="ARBA00022840"/>
    </source>
</evidence>
<dbReference type="AlphaFoldDB" id="A0A9K3GPS8"/>
<evidence type="ECO:0000256" key="3">
    <source>
        <dbReference type="ARBA" id="ARBA00022679"/>
    </source>
</evidence>
<dbReference type="GO" id="GO:0005524">
    <property type="term" value="F:ATP binding"/>
    <property type="evidence" value="ECO:0007669"/>
    <property type="project" value="UniProtKB-KW"/>
</dbReference>
<comment type="caution">
    <text evidence="8">The sequence shown here is derived from an EMBL/GenBank/DDBJ whole genome shotgun (WGS) entry which is preliminary data.</text>
</comment>
<keyword evidence="6" id="KW-0067">ATP-binding</keyword>
<organism evidence="8 9">
    <name type="scientific">Kipferlia bialata</name>
    <dbReference type="NCBI Taxonomy" id="797122"/>
    <lineage>
        <taxon>Eukaryota</taxon>
        <taxon>Metamonada</taxon>
        <taxon>Carpediemonas-like organisms</taxon>
        <taxon>Kipferlia</taxon>
    </lineage>
</organism>
<dbReference type="Proteomes" id="UP000265618">
    <property type="component" value="Unassembled WGS sequence"/>
</dbReference>
<protein>
    <recommendedName>
        <fullName evidence="1">non-specific serine/threonine protein kinase</fullName>
        <ecNumber evidence="1">2.7.11.1</ecNumber>
    </recommendedName>
</protein>
<name>A0A9K3GPS8_9EUKA</name>
<sequence length="209" mass="23202">MRHISHPQFAPSDIRSYMLALLGALGHLEKAKILHRDVKPGNFLYELKTGKGLLIDFGLAQTLQEAKEFPLIRGRKRRGPYGRPYDRDIKLAGYIGKDLGGLKPLPPQPHSGTHGYRAPEILCPVLSQECGIDTWSAGVVLMQMITGKTSLFRGQPTSDLYEITAIRSFIGTDRFIQGMSNLECDFSLTAGAPMPQEISLEEMCQTFNP</sequence>
<dbReference type="PANTHER" id="PTHR44167">
    <property type="entry name" value="OVARIAN-SPECIFIC SERINE/THREONINE-PROTEIN KINASE LOK-RELATED"/>
    <property type="match status" value="1"/>
</dbReference>
<dbReference type="InterPro" id="IPR011009">
    <property type="entry name" value="Kinase-like_dom_sf"/>
</dbReference>
<evidence type="ECO:0000256" key="5">
    <source>
        <dbReference type="ARBA" id="ARBA00022777"/>
    </source>
</evidence>
<reference evidence="8 9" key="1">
    <citation type="journal article" date="2018" name="PLoS ONE">
        <title>The draft genome of Kipferlia bialata reveals reductive genome evolution in fornicate parasites.</title>
        <authorList>
            <person name="Tanifuji G."/>
            <person name="Takabayashi S."/>
            <person name="Kume K."/>
            <person name="Takagi M."/>
            <person name="Nakayama T."/>
            <person name="Kamikawa R."/>
            <person name="Inagaki Y."/>
            <person name="Hashimoto T."/>
        </authorList>
    </citation>
    <scope>NUCLEOTIDE SEQUENCE [LARGE SCALE GENOMIC DNA]</scope>
    <source>
        <strain evidence="8">NY0173</strain>
    </source>
</reference>
<keyword evidence="5" id="KW-0418">Kinase</keyword>
<dbReference type="OrthoDB" id="10020333at2759"/>
<feature type="domain" description="Protein kinase" evidence="7">
    <location>
        <begin position="1"/>
        <end position="209"/>
    </location>
</feature>
<dbReference type="EC" id="2.7.11.1" evidence="1"/>
<evidence type="ECO:0000256" key="1">
    <source>
        <dbReference type="ARBA" id="ARBA00012513"/>
    </source>
</evidence>
<gene>
    <name evidence="8" type="ORF">KIPB_012781</name>
</gene>
<evidence type="ECO:0000259" key="7">
    <source>
        <dbReference type="PROSITE" id="PS50011"/>
    </source>
</evidence>
<evidence type="ECO:0000313" key="9">
    <source>
        <dbReference type="Proteomes" id="UP000265618"/>
    </source>
</evidence>
<feature type="non-terminal residue" evidence="8">
    <location>
        <position position="1"/>
    </location>
</feature>
<dbReference type="Gene3D" id="1.10.510.10">
    <property type="entry name" value="Transferase(Phosphotransferase) domain 1"/>
    <property type="match status" value="1"/>
</dbReference>
<evidence type="ECO:0000256" key="4">
    <source>
        <dbReference type="ARBA" id="ARBA00022741"/>
    </source>
</evidence>
<evidence type="ECO:0000313" key="8">
    <source>
        <dbReference type="EMBL" id="GIQ90116.1"/>
    </source>
</evidence>
<dbReference type="PROSITE" id="PS00108">
    <property type="entry name" value="PROTEIN_KINASE_ST"/>
    <property type="match status" value="1"/>
</dbReference>
<keyword evidence="9" id="KW-1185">Reference proteome</keyword>
<keyword evidence="2" id="KW-0723">Serine/threonine-protein kinase</keyword>
<dbReference type="GO" id="GO:0044773">
    <property type="term" value="P:mitotic DNA damage checkpoint signaling"/>
    <property type="evidence" value="ECO:0007669"/>
    <property type="project" value="TreeGrafter"/>
</dbReference>
<dbReference type="Pfam" id="PF00069">
    <property type="entry name" value="Pkinase"/>
    <property type="match status" value="1"/>
</dbReference>
<dbReference type="InterPro" id="IPR008271">
    <property type="entry name" value="Ser/Thr_kinase_AS"/>
</dbReference>
<dbReference type="GO" id="GO:0005634">
    <property type="term" value="C:nucleus"/>
    <property type="evidence" value="ECO:0007669"/>
    <property type="project" value="TreeGrafter"/>
</dbReference>
<dbReference type="EMBL" id="BDIP01005780">
    <property type="protein sequence ID" value="GIQ90116.1"/>
    <property type="molecule type" value="Genomic_DNA"/>
</dbReference>
<dbReference type="PANTHER" id="PTHR44167:SF23">
    <property type="entry name" value="CDC7 KINASE, ISOFORM A-RELATED"/>
    <property type="match status" value="1"/>
</dbReference>
<proteinExistence type="predicted"/>